<sequence>MLLALIKWISLAYIALLMVGCAEWGSGTKETPAPAYNDPYTQSDLNELLGFGANMANTPPASRAELCQALLDRQKSSPQIGLQLHLMVGRLLSDACGDIGAIISGVAAIPTASLADEQVRRLVAIDLEALKRLGSVSRKISTLDRKQKNVQSVLESKPPKTPKVEGNKMESNKDEARLLREKLEAIRSMEKQMDENGGN</sequence>
<evidence type="ECO:0000313" key="2">
    <source>
        <dbReference type="EMBL" id="ASF47197.1"/>
    </source>
</evidence>
<dbReference type="KEGG" id="mpsy:CEK71_14600"/>
<evidence type="ECO:0000313" key="3">
    <source>
        <dbReference type="EMBL" id="POZ50271.1"/>
    </source>
</evidence>
<dbReference type="Proteomes" id="UP000237423">
    <property type="component" value="Unassembled WGS sequence"/>
</dbReference>
<dbReference type="EMBL" id="PGFZ01000013">
    <property type="protein sequence ID" value="POZ50271.1"/>
    <property type="molecule type" value="Genomic_DNA"/>
</dbReference>
<gene>
    <name evidence="3" type="ORF">AADEFJLK_04021</name>
    <name evidence="2" type="ORF">CEK71_14600</name>
</gene>
<accession>A0A1Z4C0Y7</accession>
<evidence type="ECO:0000313" key="4">
    <source>
        <dbReference type="Proteomes" id="UP000197019"/>
    </source>
</evidence>
<reference evidence="2 4" key="1">
    <citation type="submission" date="2017-06" db="EMBL/GenBank/DDBJ databases">
        <title>Genome Sequencing of the methanotroph Methylovulum psychrotolerants str. HV10-M2 isolated from a high-altitude environment.</title>
        <authorList>
            <person name="Mateos-Rivera A."/>
        </authorList>
    </citation>
    <scope>NUCLEOTIDE SEQUENCE [LARGE SCALE GENOMIC DNA]</scope>
    <source>
        <strain evidence="2 4">HV10_M2</strain>
    </source>
</reference>
<dbReference type="AlphaFoldDB" id="A0A1Z4C0Y7"/>
<evidence type="ECO:0000256" key="1">
    <source>
        <dbReference type="SAM" id="MobiDB-lite"/>
    </source>
</evidence>
<dbReference type="Proteomes" id="UP000197019">
    <property type="component" value="Chromosome"/>
</dbReference>
<evidence type="ECO:0000313" key="5">
    <source>
        <dbReference type="Proteomes" id="UP000237423"/>
    </source>
</evidence>
<feature type="region of interest" description="Disordered" evidence="1">
    <location>
        <begin position="147"/>
        <end position="174"/>
    </location>
</feature>
<dbReference type="RefSeq" id="WP_088620069.1">
    <property type="nucleotide sequence ID" value="NZ_CP022129.1"/>
</dbReference>
<dbReference type="EMBL" id="CP022129">
    <property type="protein sequence ID" value="ASF47197.1"/>
    <property type="molecule type" value="Genomic_DNA"/>
</dbReference>
<feature type="compositionally biased region" description="Basic and acidic residues" evidence="1">
    <location>
        <begin position="162"/>
        <end position="174"/>
    </location>
</feature>
<proteinExistence type="predicted"/>
<reference evidence="3 5" key="2">
    <citation type="submission" date="2017-11" db="EMBL/GenBank/DDBJ databases">
        <title>Draft Genome Sequence of Methylobacter psychrotolerans Sph1T, an Obligate Methanotroph from Low-Temperature Environments.</title>
        <authorList>
            <person name="Oshkin I.Y."/>
            <person name="Miroshnikov K."/>
            <person name="Belova S.E."/>
            <person name="Korzhenkov A."/>
            <person name="Toshchakov S.V."/>
            <person name="Dedysh S.N."/>
        </authorList>
    </citation>
    <scope>NUCLEOTIDE SEQUENCE [LARGE SCALE GENOMIC DNA]</scope>
    <source>
        <strain evidence="3 5">Sph1</strain>
    </source>
</reference>
<protein>
    <submittedName>
        <fullName evidence="2">Uncharacterized protein</fullName>
    </submittedName>
</protein>
<dbReference type="OrthoDB" id="5572910at2"/>
<dbReference type="PROSITE" id="PS51257">
    <property type="entry name" value="PROKAR_LIPOPROTEIN"/>
    <property type="match status" value="1"/>
</dbReference>
<name>A0A1Z4C0Y7_9GAMM</name>
<organism evidence="2 4">
    <name type="scientific">Methylovulum psychrotolerans</name>
    <dbReference type="NCBI Taxonomy" id="1704499"/>
    <lineage>
        <taxon>Bacteria</taxon>
        <taxon>Pseudomonadati</taxon>
        <taxon>Pseudomonadota</taxon>
        <taxon>Gammaproteobacteria</taxon>
        <taxon>Methylococcales</taxon>
        <taxon>Methylococcaceae</taxon>
        <taxon>Methylovulum</taxon>
    </lineage>
</organism>
<keyword evidence="4" id="KW-1185">Reference proteome</keyword>